<reference evidence="1" key="1">
    <citation type="journal article" date="2023" name="G3 (Bethesda)">
        <title>A reference genome for the long-term kleptoplast-retaining sea slug Elysia crispata morphotype clarki.</title>
        <authorList>
            <person name="Eastman K.E."/>
            <person name="Pendleton A.L."/>
            <person name="Shaikh M.A."/>
            <person name="Suttiyut T."/>
            <person name="Ogas R."/>
            <person name="Tomko P."/>
            <person name="Gavelis G."/>
            <person name="Widhalm J.R."/>
            <person name="Wisecaver J.H."/>
        </authorList>
    </citation>
    <scope>NUCLEOTIDE SEQUENCE</scope>
    <source>
        <strain evidence="1">ECLA1</strain>
    </source>
</reference>
<name>A0AAE1CPA2_9GAST</name>
<sequence length="87" mass="9962">MPYWKRKQIVAETDVSSFKSAGGRFRLRVWDVNGYQLRFAKYKSECVQSSAKRAITLHASAESLSMTEFDSSFCGFLSVSRCSKYPF</sequence>
<organism evidence="1 2">
    <name type="scientific">Elysia crispata</name>
    <name type="common">lettuce slug</name>
    <dbReference type="NCBI Taxonomy" id="231223"/>
    <lineage>
        <taxon>Eukaryota</taxon>
        <taxon>Metazoa</taxon>
        <taxon>Spiralia</taxon>
        <taxon>Lophotrochozoa</taxon>
        <taxon>Mollusca</taxon>
        <taxon>Gastropoda</taxon>
        <taxon>Heterobranchia</taxon>
        <taxon>Euthyneura</taxon>
        <taxon>Panpulmonata</taxon>
        <taxon>Sacoglossa</taxon>
        <taxon>Placobranchoidea</taxon>
        <taxon>Plakobranchidae</taxon>
        <taxon>Elysia</taxon>
    </lineage>
</organism>
<comment type="caution">
    <text evidence="1">The sequence shown here is derived from an EMBL/GenBank/DDBJ whole genome shotgun (WGS) entry which is preliminary data.</text>
</comment>
<dbReference type="AlphaFoldDB" id="A0AAE1CPA2"/>
<keyword evidence="2" id="KW-1185">Reference proteome</keyword>
<gene>
    <name evidence="1" type="ORF">RRG08_040200</name>
</gene>
<dbReference type="Proteomes" id="UP001283361">
    <property type="component" value="Unassembled WGS sequence"/>
</dbReference>
<evidence type="ECO:0000313" key="2">
    <source>
        <dbReference type="Proteomes" id="UP001283361"/>
    </source>
</evidence>
<proteinExistence type="predicted"/>
<protein>
    <submittedName>
        <fullName evidence="1">Uncharacterized protein</fullName>
    </submittedName>
</protein>
<dbReference type="EMBL" id="JAWDGP010007369">
    <property type="protein sequence ID" value="KAK3722815.1"/>
    <property type="molecule type" value="Genomic_DNA"/>
</dbReference>
<evidence type="ECO:0000313" key="1">
    <source>
        <dbReference type="EMBL" id="KAK3722815.1"/>
    </source>
</evidence>
<accession>A0AAE1CPA2</accession>